<dbReference type="Proteomes" id="UP000606974">
    <property type="component" value="Unassembled WGS sequence"/>
</dbReference>
<evidence type="ECO:0000259" key="5">
    <source>
        <dbReference type="PROSITE" id="PS51891"/>
    </source>
</evidence>
<keyword evidence="7" id="KW-1185">Reference proteome</keyword>
<dbReference type="PROSITE" id="PS51891">
    <property type="entry name" value="CENP_V_GFA"/>
    <property type="match status" value="1"/>
</dbReference>
<keyword evidence="4" id="KW-0456">Lyase</keyword>
<evidence type="ECO:0000256" key="4">
    <source>
        <dbReference type="ARBA" id="ARBA00023239"/>
    </source>
</evidence>
<keyword evidence="3" id="KW-0862">Zinc</keyword>
<dbReference type="EMBL" id="JAACFV010000066">
    <property type="protein sequence ID" value="KAF7507619.1"/>
    <property type="molecule type" value="Genomic_DNA"/>
</dbReference>
<evidence type="ECO:0000256" key="1">
    <source>
        <dbReference type="ARBA" id="ARBA00005495"/>
    </source>
</evidence>
<dbReference type="InterPro" id="IPR006913">
    <property type="entry name" value="CENP-V/GFA"/>
</dbReference>
<evidence type="ECO:0000313" key="7">
    <source>
        <dbReference type="Proteomes" id="UP000606974"/>
    </source>
</evidence>
<evidence type="ECO:0000256" key="2">
    <source>
        <dbReference type="ARBA" id="ARBA00022723"/>
    </source>
</evidence>
<dbReference type="AlphaFoldDB" id="A0A8H7AHP2"/>
<protein>
    <recommendedName>
        <fullName evidence="5">CENP-V/GFA domain-containing protein</fullName>
    </recommendedName>
</protein>
<evidence type="ECO:0000256" key="3">
    <source>
        <dbReference type="ARBA" id="ARBA00022833"/>
    </source>
</evidence>
<gene>
    <name evidence="6" type="ORF">GJ744_010289</name>
</gene>
<reference evidence="6" key="1">
    <citation type="submission" date="2020-02" db="EMBL/GenBank/DDBJ databases">
        <authorList>
            <person name="Palmer J.M."/>
        </authorList>
    </citation>
    <scope>NUCLEOTIDE SEQUENCE</scope>
    <source>
        <strain evidence="6">EPUS1.4</strain>
        <tissue evidence="6">Thallus</tissue>
    </source>
</reference>
<evidence type="ECO:0000313" key="6">
    <source>
        <dbReference type="EMBL" id="KAF7507619.1"/>
    </source>
</evidence>
<dbReference type="SUPFAM" id="SSF51316">
    <property type="entry name" value="Mss4-like"/>
    <property type="match status" value="1"/>
</dbReference>
<dbReference type="OrthoDB" id="2212170at2759"/>
<dbReference type="PANTHER" id="PTHR33337:SF30">
    <property type="entry name" value="DUF636 DOMAIN PROTEIN (AFU_ORTHOLOGUE AFUA_1G03180)"/>
    <property type="match status" value="1"/>
</dbReference>
<sequence>MTTKGSCLCGEIKYEFEGEPEVKALCHCLDCQKHAGSAYSTNVVIKDDQFKLTSGTPKSYDALGNSGKVNKHFFCGNCGSSVFNKLDVMEGMTVIKAGGLDDGKADLKNIGVEFYAKDRVSFAKEVEGAKQVQMFG</sequence>
<accession>A0A8H7AHP2</accession>
<dbReference type="GO" id="GO:0016846">
    <property type="term" value="F:carbon-sulfur lyase activity"/>
    <property type="evidence" value="ECO:0007669"/>
    <property type="project" value="InterPro"/>
</dbReference>
<dbReference type="Gene3D" id="3.90.1590.10">
    <property type="entry name" value="glutathione-dependent formaldehyde- activating enzyme (gfa)"/>
    <property type="match status" value="1"/>
</dbReference>
<dbReference type="Pfam" id="PF04828">
    <property type="entry name" value="GFA"/>
    <property type="match status" value="1"/>
</dbReference>
<feature type="domain" description="CENP-V/GFA" evidence="5">
    <location>
        <begin position="3"/>
        <end position="116"/>
    </location>
</feature>
<organism evidence="6 7">
    <name type="scientific">Endocarpon pusillum</name>
    <dbReference type="NCBI Taxonomy" id="364733"/>
    <lineage>
        <taxon>Eukaryota</taxon>
        <taxon>Fungi</taxon>
        <taxon>Dikarya</taxon>
        <taxon>Ascomycota</taxon>
        <taxon>Pezizomycotina</taxon>
        <taxon>Eurotiomycetes</taxon>
        <taxon>Chaetothyriomycetidae</taxon>
        <taxon>Verrucariales</taxon>
        <taxon>Verrucariaceae</taxon>
        <taxon>Endocarpon</taxon>
    </lineage>
</organism>
<dbReference type="PANTHER" id="PTHR33337">
    <property type="entry name" value="GFA DOMAIN-CONTAINING PROTEIN"/>
    <property type="match status" value="1"/>
</dbReference>
<comment type="caution">
    <text evidence="6">The sequence shown here is derived from an EMBL/GenBank/DDBJ whole genome shotgun (WGS) entry which is preliminary data.</text>
</comment>
<comment type="similarity">
    <text evidence="1">Belongs to the Gfa family.</text>
</comment>
<name>A0A8H7AHP2_9EURO</name>
<dbReference type="InterPro" id="IPR011057">
    <property type="entry name" value="Mss4-like_sf"/>
</dbReference>
<dbReference type="GO" id="GO:0046872">
    <property type="term" value="F:metal ion binding"/>
    <property type="evidence" value="ECO:0007669"/>
    <property type="project" value="UniProtKB-KW"/>
</dbReference>
<keyword evidence="2" id="KW-0479">Metal-binding</keyword>
<proteinExistence type="inferred from homology"/>